<protein>
    <recommendedName>
        <fullName evidence="5">RNA-binding protein</fullName>
    </recommendedName>
</protein>
<dbReference type="InterPro" id="IPR041985">
    <property type="entry name" value="Ribosomal_eL14_KOW"/>
</dbReference>
<gene>
    <name evidence="3" type="ORF">Tfer_1901</name>
</gene>
<keyword evidence="4" id="KW-1185">Reference proteome</keyword>
<evidence type="ECO:0008006" key="5">
    <source>
        <dbReference type="Google" id="ProtNLM"/>
    </source>
</evidence>
<dbReference type="RefSeq" id="WP_013119229.1">
    <property type="nucleotide sequence ID" value="NZ_LGTE01000012.1"/>
</dbReference>
<evidence type="ECO:0000313" key="4">
    <source>
        <dbReference type="Proteomes" id="UP000037175"/>
    </source>
</evidence>
<dbReference type="GO" id="GO:1990904">
    <property type="term" value="C:ribonucleoprotein complex"/>
    <property type="evidence" value="ECO:0007669"/>
    <property type="project" value="UniProtKB-KW"/>
</dbReference>
<organism evidence="3 4">
    <name type="scientific">Thermincola ferriacetica</name>
    <dbReference type="NCBI Taxonomy" id="281456"/>
    <lineage>
        <taxon>Bacteria</taxon>
        <taxon>Bacillati</taxon>
        <taxon>Bacillota</taxon>
        <taxon>Clostridia</taxon>
        <taxon>Eubacteriales</taxon>
        <taxon>Thermincolaceae</taxon>
        <taxon>Thermincola</taxon>
    </lineage>
</organism>
<dbReference type="GO" id="GO:0005840">
    <property type="term" value="C:ribosome"/>
    <property type="evidence" value="ECO:0007669"/>
    <property type="project" value="UniProtKB-KW"/>
</dbReference>
<keyword evidence="1" id="KW-0689">Ribosomal protein</keyword>
<evidence type="ECO:0000256" key="2">
    <source>
        <dbReference type="ARBA" id="ARBA00023274"/>
    </source>
</evidence>
<accession>A0A0L6W312</accession>
<dbReference type="AlphaFoldDB" id="A0A0L6W312"/>
<evidence type="ECO:0000313" key="3">
    <source>
        <dbReference type="EMBL" id="KNZ69459.1"/>
    </source>
</evidence>
<dbReference type="Proteomes" id="UP000037175">
    <property type="component" value="Unassembled WGS sequence"/>
</dbReference>
<sequence>MSLNEPGIGQLVKSKAGRDKKRFFIIYDVLNEAFVRVVDGDCRKVENPKKKNLKHLQLYPVIADGIKAKLAQGKKVDDAEVRRAIEDLVTGLE</sequence>
<dbReference type="CDD" id="cd06088">
    <property type="entry name" value="KOW_RPL14"/>
    <property type="match status" value="1"/>
</dbReference>
<evidence type="ECO:0000256" key="1">
    <source>
        <dbReference type="ARBA" id="ARBA00022980"/>
    </source>
</evidence>
<comment type="caution">
    <text evidence="3">The sequence shown here is derived from an EMBL/GenBank/DDBJ whole genome shotgun (WGS) entry which is preliminary data.</text>
</comment>
<keyword evidence="2" id="KW-0687">Ribonucleoprotein</keyword>
<dbReference type="EMBL" id="LGTE01000012">
    <property type="protein sequence ID" value="KNZ69459.1"/>
    <property type="molecule type" value="Genomic_DNA"/>
</dbReference>
<reference evidence="4" key="1">
    <citation type="submission" date="2015-07" db="EMBL/GenBank/DDBJ databases">
        <title>Complete Genome of Thermincola ferriacetica strain Z-0001T.</title>
        <authorList>
            <person name="Lusk B."/>
            <person name="Badalamenti J.P."/>
            <person name="Parameswaran P."/>
            <person name="Bond D.R."/>
            <person name="Torres C.I."/>
        </authorList>
    </citation>
    <scope>NUCLEOTIDE SEQUENCE [LARGE SCALE GENOMIC DNA]</scope>
    <source>
        <strain evidence="4">Z-0001</strain>
    </source>
</reference>
<dbReference type="InterPro" id="IPR008991">
    <property type="entry name" value="Translation_prot_SH3-like_sf"/>
</dbReference>
<proteinExistence type="predicted"/>
<dbReference type="InterPro" id="IPR014722">
    <property type="entry name" value="Rib_uL2_dom2"/>
</dbReference>
<dbReference type="Gene3D" id="2.30.30.30">
    <property type="match status" value="1"/>
</dbReference>
<dbReference type="SUPFAM" id="SSF50104">
    <property type="entry name" value="Translation proteins SH3-like domain"/>
    <property type="match status" value="1"/>
</dbReference>
<name>A0A0L6W312_9FIRM</name>